<name>A0ABV8CNA1_9GAMM</name>
<sequence>MLQIRRYFTTGLIALLTLVAALAIYVLVTGELGWAEVKALLTALIGFAVGLNAVTCLTCRHELPRPWMAWAGVAFGMVSGVMLLTLLWWNIQSSYYWQITSVTIIWTLVYTHCLLPSLIRLEGWKQRYLVPLTRASSLLLGALLSYGVVGSFYSGWLLRTISVMTILVGFFTLLLVILHRRNQQVTPRLILTESSDGLYMDASGRYYRVTPVE</sequence>
<protein>
    <submittedName>
        <fullName evidence="2">Uncharacterized protein</fullName>
    </submittedName>
</protein>
<proteinExistence type="predicted"/>
<feature type="transmembrane region" description="Helical" evidence="1">
    <location>
        <begin position="7"/>
        <end position="28"/>
    </location>
</feature>
<feature type="transmembrane region" description="Helical" evidence="1">
    <location>
        <begin position="67"/>
        <end position="89"/>
    </location>
</feature>
<feature type="transmembrane region" description="Helical" evidence="1">
    <location>
        <begin position="95"/>
        <end position="116"/>
    </location>
</feature>
<keyword evidence="1" id="KW-0812">Transmembrane</keyword>
<evidence type="ECO:0000313" key="2">
    <source>
        <dbReference type="EMBL" id="MFC3913414.1"/>
    </source>
</evidence>
<feature type="transmembrane region" description="Helical" evidence="1">
    <location>
        <begin position="156"/>
        <end position="178"/>
    </location>
</feature>
<keyword evidence="1" id="KW-1133">Transmembrane helix</keyword>
<reference evidence="3" key="1">
    <citation type="journal article" date="2019" name="Int. J. Syst. Evol. Microbiol.">
        <title>The Global Catalogue of Microorganisms (GCM) 10K type strain sequencing project: providing services to taxonomists for standard genome sequencing and annotation.</title>
        <authorList>
            <consortium name="The Broad Institute Genomics Platform"/>
            <consortium name="The Broad Institute Genome Sequencing Center for Infectious Disease"/>
            <person name="Wu L."/>
            <person name="Ma J."/>
        </authorList>
    </citation>
    <scope>NUCLEOTIDE SEQUENCE [LARGE SCALE GENOMIC DNA]</scope>
    <source>
        <strain evidence="3">CCUG 54939</strain>
    </source>
</reference>
<evidence type="ECO:0000313" key="3">
    <source>
        <dbReference type="Proteomes" id="UP001595692"/>
    </source>
</evidence>
<feature type="transmembrane region" description="Helical" evidence="1">
    <location>
        <begin position="128"/>
        <end position="150"/>
    </location>
</feature>
<dbReference type="Proteomes" id="UP001595692">
    <property type="component" value="Unassembled WGS sequence"/>
</dbReference>
<feature type="transmembrane region" description="Helical" evidence="1">
    <location>
        <begin position="40"/>
        <end position="60"/>
    </location>
</feature>
<keyword evidence="3" id="KW-1185">Reference proteome</keyword>
<dbReference type="RefSeq" id="WP_377151741.1">
    <property type="nucleotide sequence ID" value="NZ_JBHSAF010000007.1"/>
</dbReference>
<keyword evidence="1" id="KW-0472">Membrane</keyword>
<evidence type="ECO:0000256" key="1">
    <source>
        <dbReference type="SAM" id="Phobius"/>
    </source>
</evidence>
<accession>A0ABV8CNA1</accession>
<gene>
    <name evidence="2" type="ORF">ACFOSS_08055</name>
</gene>
<dbReference type="EMBL" id="JBHSAF010000007">
    <property type="protein sequence ID" value="MFC3913414.1"/>
    <property type="molecule type" value="Genomic_DNA"/>
</dbReference>
<comment type="caution">
    <text evidence="2">The sequence shown here is derived from an EMBL/GenBank/DDBJ whole genome shotgun (WGS) entry which is preliminary data.</text>
</comment>
<organism evidence="2 3">
    <name type="scientific">Pseudaeromonas sharmana</name>
    <dbReference type="NCBI Taxonomy" id="328412"/>
    <lineage>
        <taxon>Bacteria</taxon>
        <taxon>Pseudomonadati</taxon>
        <taxon>Pseudomonadota</taxon>
        <taxon>Gammaproteobacteria</taxon>
        <taxon>Aeromonadales</taxon>
        <taxon>Aeromonadaceae</taxon>
        <taxon>Pseudaeromonas</taxon>
    </lineage>
</organism>